<comment type="cofactor">
    <cofactor evidence="1">
        <name>Mn(2+)</name>
        <dbReference type="ChEBI" id="CHEBI:29035"/>
    </cofactor>
</comment>
<dbReference type="GO" id="GO:0008081">
    <property type="term" value="F:phosphoric diester hydrolase activity"/>
    <property type="evidence" value="ECO:0007669"/>
    <property type="project" value="TreeGrafter"/>
</dbReference>
<dbReference type="EC" id="3.1.11.2" evidence="8"/>
<evidence type="ECO:0000259" key="7">
    <source>
        <dbReference type="Pfam" id="PF03372"/>
    </source>
</evidence>
<evidence type="ECO:0000256" key="4">
    <source>
        <dbReference type="ARBA" id="ARBA00022723"/>
    </source>
</evidence>
<dbReference type="GO" id="GO:0003677">
    <property type="term" value="F:DNA binding"/>
    <property type="evidence" value="ECO:0007669"/>
    <property type="project" value="InterPro"/>
</dbReference>
<comment type="caution">
    <text evidence="8">The sequence shown here is derived from an EMBL/GenBank/DDBJ whole genome shotgun (WGS) entry which is preliminary data.</text>
</comment>
<evidence type="ECO:0000256" key="6">
    <source>
        <dbReference type="ARBA" id="ARBA00022842"/>
    </source>
</evidence>
<dbReference type="Pfam" id="PF03372">
    <property type="entry name" value="Exo_endo_phos"/>
    <property type="match status" value="1"/>
</dbReference>
<dbReference type="InterPro" id="IPR020848">
    <property type="entry name" value="AP_endonuclease_F1_CS"/>
</dbReference>
<dbReference type="PANTHER" id="PTHR22748">
    <property type="entry name" value="AP ENDONUCLEASE"/>
    <property type="match status" value="1"/>
</dbReference>
<keyword evidence="5 8" id="KW-0378">Hydrolase</keyword>
<gene>
    <name evidence="8" type="primary">exoA_26</name>
    <name evidence="8" type="ORF">SDC9_126906</name>
</gene>
<dbReference type="PANTHER" id="PTHR22748:SF6">
    <property type="entry name" value="DNA-(APURINIC OR APYRIMIDINIC SITE) ENDONUCLEASE"/>
    <property type="match status" value="1"/>
</dbReference>
<dbReference type="Gene3D" id="3.60.10.10">
    <property type="entry name" value="Endonuclease/exonuclease/phosphatase"/>
    <property type="match status" value="1"/>
</dbReference>
<dbReference type="GO" id="GO:0003906">
    <property type="term" value="F:DNA-(apurinic or apyrimidinic site) endonuclease activity"/>
    <property type="evidence" value="ECO:0007669"/>
    <property type="project" value="TreeGrafter"/>
</dbReference>
<evidence type="ECO:0000256" key="2">
    <source>
        <dbReference type="ARBA" id="ARBA00001946"/>
    </source>
</evidence>
<reference evidence="8" key="1">
    <citation type="submission" date="2019-08" db="EMBL/GenBank/DDBJ databases">
        <authorList>
            <person name="Kucharzyk K."/>
            <person name="Murdoch R.W."/>
            <person name="Higgins S."/>
            <person name="Loffler F."/>
        </authorList>
    </citation>
    <scope>NUCLEOTIDE SEQUENCE</scope>
</reference>
<dbReference type="InterPro" id="IPR005135">
    <property type="entry name" value="Endo/exonuclease/phosphatase"/>
</dbReference>
<keyword evidence="4" id="KW-0479">Metal-binding</keyword>
<organism evidence="8">
    <name type="scientific">bioreactor metagenome</name>
    <dbReference type="NCBI Taxonomy" id="1076179"/>
    <lineage>
        <taxon>unclassified sequences</taxon>
        <taxon>metagenomes</taxon>
        <taxon>ecological metagenomes</taxon>
    </lineage>
</organism>
<evidence type="ECO:0000256" key="5">
    <source>
        <dbReference type="ARBA" id="ARBA00022801"/>
    </source>
</evidence>
<dbReference type="EMBL" id="VSSQ01029645">
    <property type="protein sequence ID" value="MPM79864.1"/>
    <property type="molecule type" value="Genomic_DNA"/>
</dbReference>
<comment type="cofactor">
    <cofactor evidence="2">
        <name>Mg(2+)</name>
        <dbReference type="ChEBI" id="CHEBI:18420"/>
    </cofactor>
</comment>
<feature type="domain" description="Endonuclease/exonuclease/phosphatase" evidence="7">
    <location>
        <begin position="2"/>
        <end position="104"/>
    </location>
</feature>
<dbReference type="PROSITE" id="PS00727">
    <property type="entry name" value="AP_NUCLEASE_F1_2"/>
    <property type="match status" value="1"/>
</dbReference>
<evidence type="ECO:0000313" key="8">
    <source>
        <dbReference type="EMBL" id="MPM79864.1"/>
    </source>
</evidence>
<dbReference type="InterPro" id="IPR004808">
    <property type="entry name" value="AP_endonuc_1"/>
</dbReference>
<dbReference type="GO" id="GO:0008311">
    <property type="term" value="F:double-stranded DNA 3'-5' DNA exonuclease activity"/>
    <property type="evidence" value="ECO:0007669"/>
    <property type="project" value="UniProtKB-EC"/>
</dbReference>
<protein>
    <submittedName>
        <fullName evidence="8">Exodeoxyribonuclease</fullName>
        <ecNumber evidence="8">3.1.11.2</ecNumber>
    </submittedName>
</protein>
<accession>A0A645CSJ0</accession>
<comment type="similarity">
    <text evidence="3">Belongs to the DNA repair enzymes AP/ExoA family.</text>
</comment>
<name>A0A645CSJ0_9ZZZZ</name>
<dbReference type="InterPro" id="IPR036691">
    <property type="entry name" value="Endo/exonu/phosph_ase_sf"/>
</dbReference>
<dbReference type="NCBIfam" id="TIGR00633">
    <property type="entry name" value="xth"/>
    <property type="match status" value="1"/>
</dbReference>
<dbReference type="GO" id="GO:0006284">
    <property type="term" value="P:base-excision repair"/>
    <property type="evidence" value="ECO:0007669"/>
    <property type="project" value="TreeGrafter"/>
</dbReference>
<dbReference type="AlphaFoldDB" id="A0A645CSJ0"/>
<dbReference type="PROSITE" id="PS51435">
    <property type="entry name" value="AP_NUCLEASE_F1_4"/>
    <property type="match status" value="1"/>
</dbReference>
<dbReference type="GO" id="GO:0046872">
    <property type="term" value="F:metal ion binding"/>
    <property type="evidence" value="ECO:0007669"/>
    <property type="project" value="UniProtKB-KW"/>
</dbReference>
<keyword evidence="6" id="KW-0460">Magnesium</keyword>
<evidence type="ECO:0000256" key="1">
    <source>
        <dbReference type="ARBA" id="ARBA00001936"/>
    </source>
</evidence>
<proteinExistence type="inferred from homology"/>
<dbReference type="SUPFAM" id="SSF56219">
    <property type="entry name" value="DNase I-like"/>
    <property type="match status" value="1"/>
</dbReference>
<evidence type="ECO:0000256" key="3">
    <source>
        <dbReference type="ARBA" id="ARBA00007092"/>
    </source>
</evidence>
<sequence>MVLCGDLNVAHREIDLKNPKTNQKNAGFTPQEREKMTRLLSAGFVDSFRQLYPDRTDAYTWWSYMFKAREKNAGWRIDYFITSQRLAQRIEDSLIYADVTGSDHCPVGLRLTDGAG</sequence>